<dbReference type="GeneID" id="94582853"/>
<evidence type="ECO:0000313" key="1">
    <source>
        <dbReference type="EMBL" id="AOW02376.1"/>
    </source>
</evidence>
<gene>
    <name evidence="1" type="ORF">YALI1_C07063g</name>
</gene>
<dbReference type="EMBL" id="CP017555">
    <property type="protein sequence ID" value="AOW02376.1"/>
    <property type="molecule type" value="Genomic_DNA"/>
</dbReference>
<dbReference type="AlphaFoldDB" id="A0A1D8N9S1"/>
<name>A0A1D8N9S1_YARLL</name>
<dbReference type="VEuPathDB" id="FungiDB:YALI1_C07063g"/>
<proteinExistence type="predicted"/>
<accession>A0A1D8N9S1</accession>
<evidence type="ECO:0000313" key="2">
    <source>
        <dbReference type="Proteomes" id="UP000182444"/>
    </source>
</evidence>
<organism evidence="1 2">
    <name type="scientific">Yarrowia lipolytica</name>
    <name type="common">Candida lipolytica</name>
    <dbReference type="NCBI Taxonomy" id="4952"/>
    <lineage>
        <taxon>Eukaryota</taxon>
        <taxon>Fungi</taxon>
        <taxon>Dikarya</taxon>
        <taxon>Ascomycota</taxon>
        <taxon>Saccharomycotina</taxon>
        <taxon>Dipodascomycetes</taxon>
        <taxon>Dipodascales</taxon>
        <taxon>Dipodascales incertae sedis</taxon>
        <taxon>Yarrowia</taxon>
    </lineage>
</organism>
<sequence>MMHKLPKPHHQVPATLLGTIAQSTPLPDPSTCSYCTPTGVSMSGYSLCGQETSCLPTVVFVCLHESSSPRVIVSMSHRLHESSISLTLPGYQSL</sequence>
<protein>
    <submittedName>
        <fullName evidence="1">Uncharacterized protein</fullName>
    </submittedName>
</protein>
<dbReference type="RefSeq" id="XP_068138314.1">
    <property type="nucleotide sequence ID" value="XM_068282213.1"/>
</dbReference>
<reference evidence="1 2" key="1">
    <citation type="journal article" date="2016" name="PLoS ONE">
        <title>Sequence Assembly of Yarrowia lipolytica Strain W29/CLIB89 Shows Transposable Element Diversity.</title>
        <authorList>
            <person name="Magnan C."/>
            <person name="Yu J."/>
            <person name="Chang I."/>
            <person name="Jahn E."/>
            <person name="Kanomata Y."/>
            <person name="Wu J."/>
            <person name="Zeller M."/>
            <person name="Oakes M."/>
            <person name="Baldi P."/>
            <person name="Sandmeyer S."/>
        </authorList>
    </citation>
    <scope>NUCLEOTIDE SEQUENCE [LARGE SCALE GENOMIC DNA]</scope>
    <source>
        <strain evidence="2">CLIB89(W29)</strain>
    </source>
</reference>
<dbReference type="Proteomes" id="UP000182444">
    <property type="component" value="Chromosome 1C"/>
</dbReference>